<dbReference type="KEGG" id="ara:Arad_7242"/>
<evidence type="ECO:0000313" key="8">
    <source>
        <dbReference type="EMBL" id="ACM28787.1"/>
    </source>
</evidence>
<keyword evidence="4 6" id="KW-1133">Transmembrane helix</keyword>
<dbReference type="RefSeq" id="WP_007689066.1">
    <property type="nucleotide sequence ID" value="NC_011983.1"/>
</dbReference>
<name>B9JMK6_RHIR8</name>
<feature type="transmembrane region" description="Helical" evidence="6">
    <location>
        <begin position="210"/>
        <end position="229"/>
    </location>
</feature>
<keyword evidence="3 6" id="KW-0812">Transmembrane</keyword>
<dbReference type="InterPro" id="IPR036259">
    <property type="entry name" value="MFS_trans_sf"/>
</dbReference>
<dbReference type="eggNOG" id="COG0477">
    <property type="taxonomic scope" value="Bacteria"/>
</dbReference>
<evidence type="ECO:0000256" key="3">
    <source>
        <dbReference type="ARBA" id="ARBA00022692"/>
    </source>
</evidence>
<dbReference type="PROSITE" id="PS50850">
    <property type="entry name" value="MFS"/>
    <property type="match status" value="1"/>
</dbReference>
<dbReference type="InterPro" id="IPR020846">
    <property type="entry name" value="MFS_dom"/>
</dbReference>
<dbReference type="Proteomes" id="UP000001600">
    <property type="component" value="Chromosome 2"/>
</dbReference>
<dbReference type="STRING" id="311403.Arad_7242"/>
<feature type="transmembrane region" description="Helical" evidence="6">
    <location>
        <begin position="21"/>
        <end position="40"/>
    </location>
</feature>
<feature type="transmembrane region" description="Helical" evidence="6">
    <location>
        <begin position="495"/>
        <end position="513"/>
    </location>
</feature>
<feature type="transmembrane region" description="Helical" evidence="6">
    <location>
        <begin position="345"/>
        <end position="361"/>
    </location>
</feature>
<dbReference type="SUPFAM" id="SSF103473">
    <property type="entry name" value="MFS general substrate transporter"/>
    <property type="match status" value="1"/>
</dbReference>
<gene>
    <name evidence="8" type="ordered locus">Arad_7242</name>
</gene>
<dbReference type="InterPro" id="IPR011701">
    <property type="entry name" value="MFS"/>
</dbReference>
<proteinExistence type="predicted"/>
<evidence type="ECO:0000256" key="2">
    <source>
        <dbReference type="ARBA" id="ARBA00022448"/>
    </source>
</evidence>
<feature type="transmembrane region" description="Helical" evidence="6">
    <location>
        <begin position="279"/>
        <end position="299"/>
    </location>
</feature>
<dbReference type="Pfam" id="PF07690">
    <property type="entry name" value="MFS_1"/>
    <property type="match status" value="1"/>
</dbReference>
<evidence type="ECO:0000256" key="5">
    <source>
        <dbReference type="ARBA" id="ARBA00023136"/>
    </source>
</evidence>
<dbReference type="GO" id="GO:0016020">
    <property type="term" value="C:membrane"/>
    <property type="evidence" value="ECO:0007669"/>
    <property type="project" value="UniProtKB-SubCell"/>
</dbReference>
<dbReference type="Gene3D" id="1.20.1250.20">
    <property type="entry name" value="MFS general substrate transporter like domains"/>
    <property type="match status" value="1"/>
</dbReference>
<accession>B9JMK6</accession>
<feature type="domain" description="Major facilitator superfamily (MFS) profile" evidence="7">
    <location>
        <begin position="23"/>
        <end position="518"/>
    </location>
</feature>
<comment type="subcellular location">
    <subcellularLocation>
        <location evidence="1">Membrane</location>
        <topology evidence="1">Multi-pass membrane protein</topology>
    </subcellularLocation>
</comment>
<dbReference type="PANTHER" id="PTHR42718:SF9">
    <property type="entry name" value="MAJOR FACILITATOR SUPERFAMILY MULTIDRUG TRANSPORTER MFSC"/>
    <property type="match status" value="1"/>
</dbReference>
<keyword evidence="2" id="KW-0813">Transport</keyword>
<sequence>MTAKVPPLVARALGAQTHHPIFAVCAVLLGPFMVGFHSRLFSTGLADLRGAFDLSFDEGAWLNTISTAPQMLAAPAVAWLAATFGVRRVMVPPALLYAIVSAVIPTVTDFRELAVLHFIHGLLLGIFVPATLMIIFRNLPLKWWTSAIAIYAFRAAFTTNAGTGLLDFYIQNLGWKAVYWQDVLLAPIMAILVLLGSPREEVNRGLLAQADWGGMLLLGCGMSLIFVGLDQGNRLDWLESGFVQSCLAGGAVLLLAFFINESLVKQPWASASVLYSRNLILILTIALFYLISSLSNAALIPNFLSTVALLRPQQTGDMLIVWACIPLLIMTPICVWALNRIDGRIVLLIGLTCFALSGWLGTRVTADWTADNFRLLAVLQGCGHILTFLPIIVLAVANSNPAKSTSFAAYIQVIRLLGTEMALTLMTTFLRKQEQIHSFLLTMDVPTGAALTTDRILLLTRKFAAFGQGLASSRALSTFNQALQKQSNVLSYIDAFWITFFAAIVAMLLLAFMRPAPAGPFTPQGRQNALKATREQSKAV</sequence>
<feature type="transmembrane region" description="Helical" evidence="6">
    <location>
        <begin position="148"/>
        <end position="166"/>
    </location>
</feature>
<evidence type="ECO:0000313" key="9">
    <source>
        <dbReference type="Proteomes" id="UP000001600"/>
    </source>
</evidence>
<evidence type="ECO:0000259" key="7">
    <source>
        <dbReference type="PROSITE" id="PS50850"/>
    </source>
</evidence>
<organism evidence="8 9">
    <name type="scientific">Rhizobium rhizogenes (strain K84 / ATCC BAA-868)</name>
    <name type="common">Agrobacterium radiobacter</name>
    <dbReference type="NCBI Taxonomy" id="311403"/>
    <lineage>
        <taxon>Bacteria</taxon>
        <taxon>Pseudomonadati</taxon>
        <taxon>Pseudomonadota</taxon>
        <taxon>Alphaproteobacteria</taxon>
        <taxon>Hyphomicrobiales</taxon>
        <taxon>Rhizobiaceae</taxon>
        <taxon>Rhizobium/Agrobacterium group</taxon>
        <taxon>Rhizobium</taxon>
    </lineage>
</organism>
<dbReference type="HOGENOM" id="CLU_000960_33_1_5"/>
<evidence type="ECO:0000256" key="4">
    <source>
        <dbReference type="ARBA" id="ARBA00022989"/>
    </source>
</evidence>
<dbReference type="PANTHER" id="PTHR42718">
    <property type="entry name" value="MAJOR FACILITATOR SUPERFAMILY MULTIDRUG TRANSPORTER MFSC"/>
    <property type="match status" value="1"/>
</dbReference>
<feature type="transmembrane region" description="Helical" evidence="6">
    <location>
        <begin position="373"/>
        <end position="397"/>
    </location>
</feature>
<feature type="transmembrane region" description="Helical" evidence="6">
    <location>
        <begin position="319"/>
        <end position="338"/>
    </location>
</feature>
<keyword evidence="5 6" id="KW-0472">Membrane</keyword>
<protein>
    <recommendedName>
        <fullName evidence="7">Major facilitator superfamily (MFS) profile domain-containing protein</fullName>
    </recommendedName>
</protein>
<feature type="transmembrane region" description="Helical" evidence="6">
    <location>
        <begin position="60"/>
        <end position="82"/>
    </location>
</feature>
<reference evidence="8 9" key="1">
    <citation type="journal article" date="2009" name="J. Bacteriol.">
        <title>Genome sequences of three Agrobacterium biovars help elucidate the evolution of multichromosome genomes in bacteria.</title>
        <authorList>
            <person name="Slater S.C."/>
            <person name="Goldman B.S."/>
            <person name="Goodner B."/>
            <person name="Setubal J.C."/>
            <person name="Farrand S.K."/>
            <person name="Nester E.W."/>
            <person name="Burr T.J."/>
            <person name="Banta L."/>
            <person name="Dickerman A.W."/>
            <person name="Paulsen I."/>
            <person name="Otten L."/>
            <person name="Suen G."/>
            <person name="Welch R."/>
            <person name="Almeida N.F."/>
            <person name="Arnold F."/>
            <person name="Burton O.T."/>
            <person name="Du Z."/>
            <person name="Ewing A."/>
            <person name="Godsy E."/>
            <person name="Heisel S."/>
            <person name="Houmiel K.L."/>
            <person name="Jhaveri J."/>
            <person name="Lu J."/>
            <person name="Miller N.M."/>
            <person name="Norton S."/>
            <person name="Chen Q."/>
            <person name="Phoolcharoen W."/>
            <person name="Ohlin V."/>
            <person name="Ondrusek D."/>
            <person name="Pride N."/>
            <person name="Stricklin S.L."/>
            <person name="Sun J."/>
            <person name="Wheeler C."/>
            <person name="Wilson L."/>
            <person name="Zhu H."/>
            <person name="Wood D.W."/>
        </authorList>
    </citation>
    <scope>NUCLEOTIDE SEQUENCE [LARGE SCALE GENOMIC DNA]</scope>
    <source>
        <strain evidence="9">K84 / ATCC BAA-868</strain>
    </source>
</reference>
<dbReference type="EMBL" id="CP000629">
    <property type="protein sequence ID" value="ACM28787.1"/>
    <property type="molecule type" value="Genomic_DNA"/>
</dbReference>
<evidence type="ECO:0000256" key="6">
    <source>
        <dbReference type="SAM" id="Phobius"/>
    </source>
</evidence>
<dbReference type="GO" id="GO:0022857">
    <property type="term" value="F:transmembrane transporter activity"/>
    <property type="evidence" value="ECO:0007669"/>
    <property type="project" value="InterPro"/>
</dbReference>
<feature type="transmembrane region" description="Helical" evidence="6">
    <location>
        <begin position="114"/>
        <end position="136"/>
    </location>
</feature>
<feature type="transmembrane region" description="Helical" evidence="6">
    <location>
        <begin position="89"/>
        <end position="108"/>
    </location>
</feature>
<feature type="transmembrane region" description="Helical" evidence="6">
    <location>
        <begin position="178"/>
        <end position="198"/>
    </location>
</feature>
<feature type="transmembrane region" description="Helical" evidence="6">
    <location>
        <begin position="241"/>
        <end position="259"/>
    </location>
</feature>
<dbReference type="AlphaFoldDB" id="B9JMK6"/>
<evidence type="ECO:0000256" key="1">
    <source>
        <dbReference type="ARBA" id="ARBA00004141"/>
    </source>
</evidence>